<evidence type="ECO:0000256" key="2">
    <source>
        <dbReference type="ARBA" id="ARBA00012346"/>
    </source>
</evidence>
<dbReference type="Pfam" id="PF06094">
    <property type="entry name" value="GGACT"/>
    <property type="match status" value="1"/>
</dbReference>
<dbReference type="Gene3D" id="3.10.490.10">
    <property type="entry name" value="Gamma-glutamyl cyclotransferase-like"/>
    <property type="match status" value="1"/>
</dbReference>
<proteinExistence type="predicted"/>
<accession>A0AAX4P9P4</accession>
<feature type="binding site" evidence="5">
    <location>
        <position position="128"/>
    </location>
    <ligand>
        <name>substrate</name>
    </ligand>
</feature>
<dbReference type="AlphaFoldDB" id="A0AAX4P9P4"/>
<keyword evidence="3" id="KW-0456">Lyase</keyword>
<dbReference type="InterPro" id="IPR017939">
    <property type="entry name" value="G-Glutamylcylcotransferase"/>
</dbReference>
<dbReference type="PANTHER" id="PTHR12935">
    <property type="entry name" value="GAMMA-GLUTAMYLCYCLOTRANSFERASE"/>
    <property type="match status" value="1"/>
</dbReference>
<feature type="domain" description="Gamma-glutamylcyclotransferase AIG2-like" evidence="6">
    <location>
        <begin position="8"/>
        <end position="110"/>
    </location>
</feature>
<evidence type="ECO:0000313" key="7">
    <source>
        <dbReference type="EMBL" id="WZN62551.1"/>
    </source>
</evidence>
<dbReference type="InterPro" id="IPR009288">
    <property type="entry name" value="AIG2-like_dom"/>
</dbReference>
<keyword evidence="8" id="KW-1185">Reference proteome</keyword>
<reference evidence="7 8" key="1">
    <citation type="submission" date="2024-03" db="EMBL/GenBank/DDBJ databases">
        <title>Complete genome sequence of the green alga Chloropicon roscoffensis RCC1871.</title>
        <authorList>
            <person name="Lemieux C."/>
            <person name="Pombert J.-F."/>
            <person name="Otis C."/>
            <person name="Turmel M."/>
        </authorList>
    </citation>
    <scope>NUCLEOTIDE SEQUENCE [LARGE SCALE GENOMIC DNA]</scope>
    <source>
        <strain evidence="7 8">RCC1871</strain>
    </source>
</reference>
<evidence type="ECO:0000256" key="3">
    <source>
        <dbReference type="ARBA" id="ARBA00023239"/>
    </source>
</evidence>
<evidence type="ECO:0000256" key="4">
    <source>
        <dbReference type="PIRSR" id="PIRSR617939-1"/>
    </source>
</evidence>
<evidence type="ECO:0000313" key="8">
    <source>
        <dbReference type="Proteomes" id="UP001472866"/>
    </source>
</evidence>
<name>A0AAX4P9P4_9CHLO</name>
<dbReference type="GO" id="GO:0003839">
    <property type="term" value="F:gamma-glutamylcyclotransferase activity"/>
    <property type="evidence" value="ECO:0007669"/>
    <property type="project" value="UniProtKB-EC"/>
</dbReference>
<dbReference type="CDD" id="cd06661">
    <property type="entry name" value="GGCT_like"/>
    <property type="match status" value="1"/>
</dbReference>
<dbReference type="EMBL" id="CP151506">
    <property type="protein sequence ID" value="WZN62551.1"/>
    <property type="molecule type" value="Genomic_DNA"/>
</dbReference>
<dbReference type="SUPFAM" id="SSF110857">
    <property type="entry name" value="Gamma-glutamyl cyclotransferase-like"/>
    <property type="match status" value="1"/>
</dbReference>
<gene>
    <name evidence="7" type="ORF">HKI87_06g40880</name>
</gene>
<evidence type="ECO:0000256" key="5">
    <source>
        <dbReference type="PIRSR" id="PIRSR617939-2"/>
    </source>
</evidence>
<evidence type="ECO:0000256" key="1">
    <source>
        <dbReference type="ARBA" id="ARBA00002782"/>
    </source>
</evidence>
<feature type="active site" description="Proton acceptor" evidence="4">
    <location>
        <position position="80"/>
    </location>
</feature>
<dbReference type="PANTHER" id="PTHR12935:SF0">
    <property type="entry name" value="GAMMA-GLUTAMYLCYCLOTRANSFERASE"/>
    <property type="match status" value="1"/>
</dbReference>
<dbReference type="InterPro" id="IPR013024">
    <property type="entry name" value="GGCT-like"/>
</dbReference>
<dbReference type="InterPro" id="IPR036568">
    <property type="entry name" value="GGCT-like_sf"/>
</dbReference>
<dbReference type="Proteomes" id="UP001472866">
    <property type="component" value="Chromosome 06"/>
</dbReference>
<organism evidence="7 8">
    <name type="scientific">Chloropicon roscoffensis</name>
    <dbReference type="NCBI Taxonomy" id="1461544"/>
    <lineage>
        <taxon>Eukaryota</taxon>
        <taxon>Viridiplantae</taxon>
        <taxon>Chlorophyta</taxon>
        <taxon>Chloropicophyceae</taxon>
        <taxon>Chloropicales</taxon>
        <taxon>Chloropicaceae</taxon>
        <taxon>Chloropicon</taxon>
    </lineage>
</organism>
<protein>
    <recommendedName>
        <fullName evidence="2">gamma-glutamylcyclotransferase</fullName>
        <ecNumber evidence="2">4.3.2.9</ecNumber>
    </recommendedName>
</protein>
<evidence type="ECO:0000259" key="6">
    <source>
        <dbReference type="Pfam" id="PF06094"/>
    </source>
</evidence>
<comment type="function">
    <text evidence="1">Putative gamma-glutamylcyclotransferase.</text>
</comment>
<sequence length="189" mass="20708">MVESTRLYFAYGAMLSPRTLQRRGIRPVGPVLRAKLPNYRLVFDHRAGFGTLVATENEHEVHGVLMRLSPEDWGTLRRSEVGYVVEDVAVELEPGDGDGDGSLTMASAFVSQSDLLLPPNSGVPTTRYLGLIKEGAEHHNLPGPYQQWLQSLDSVRSVPRSNYNTSRERRARAGIALAAAAALAAWIAL</sequence>
<dbReference type="EC" id="4.3.2.9" evidence="2"/>